<dbReference type="FunFam" id="3.40.20.10:FF:000014">
    <property type="entry name" value="Protein transport protein SEC23"/>
    <property type="match status" value="1"/>
</dbReference>
<dbReference type="FunFam" id="2.30.30.380:FF:000001">
    <property type="entry name" value="Protein transport protein SEC23"/>
    <property type="match status" value="1"/>
</dbReference>
<dbReference type="AlphaFoldDB" id="A0A388KSE9"/>
<dbReference type="Pfam" id="PF08033">
    <property type="entry name" value="Sec23_BS"/>
    <property type="match status" value="1"/>
</dbReference>
<dbReference type="Pfam" id="PF04810">
    <property type="entry name" value="zf-Sec23_Sec24"/>
    <property type="match status" value="1"/>
</dbReference>
<comment type="similarity">
    <text evidence="1 11">Belongs to the SEC23/SEC24 family. SEC23 subfamily.</text>
</comment>
<keyword evidence="6 11" id="KW-0931">ER-Golgi transport</keyword>
<dbReference type="Pfam" id="PF04815">
    <property type="entry name" value="Sec23_helical"/>
    <property type="match status" value="1"/>
</dbReference>
<evidence type="ECO:0000256" key="6">
    <source>
        <dbReference type="ARBA" id="ARBA00022892"/>
    </source>
</evidence>
<evidence type="ECO:0000259" key="12">
    <source>
        <dbReference type="Pfam" id="PF00626"/>
    </source>
</evidence>
<evidence type="ECO:0000256" key="1">
    <source>
        <dbReference type="ARBA" id="ARBA00009210"/>
    </source>
</evidence>
<organism evidence="17 18">
    <name type="scientific">Chara braunii</name>
    <name type="common">Braun's stonewort</name>
    <dbReference type="NCBI Taxonomy" id="69332"/>
    <lineage>
        <taxon>Eukaryota</taxon>
        <taxon>Viridiplantae</taxon>
        <taxon>Streptophyta</taxon>
        <taxon>Charophyceae</taxon>
        <taxon>Charales</taxon>
        <taxon>Characeae</taxon>
        <taxon>Chara</taxon>
    </lineage>
</organism>
<dbReference type="GO" id="GO:0005096">
    <property type="term" value="F:GTPase activator activity"/>
    <property type="evidence" value="ECO:0007669"/>
    <property type="project" value="TreeGrafter"/>
</dbReference>
<evidence type="ECO:0000313" key="17">
    <source>
        <dbReference type="EMBL" id="GBG72991.1"/>
    </source>
</evidence>
<keyword evidence="7 11" id="KW-0653">Protein transport</keyword>
<accession>A0A388KSE9</accession>
<dbReference type="InterPro" id="IPR012990">
    <property type="entry name" value="Beta-sandwich_Sec23_24"/>
</dbReference>
<keyword evidence="3 11" id="KW-0479">Metal-binding</keyword>
<keyword evidence="9 11" id="KW-0968">Cytoplasmic vesicle</keyword>
<dbReference type="GO" id="GO:0005789">
    <property type="term" value="C:endoplasmic reticulum membrane"/>
    <property type="evidence" value="ECO:0007669"/>
    <property type="project" value="UniProtKB-SubCell"/>
</dbReference>
<keyword evidence="18" id="KW-1185">Reference proteome</keyword>
<keyword evidence="4 11" id="KW-0256">Endoplasmic reticulum</keyword>
<dbReference type="InterPro" id="IPR037550">
    <property type="entry name" value="Sec23_C"/>
</dbReference>
<dbReference type="GO" id="GO:0090110">
    <property type="term" value="P:COPII-coated vesicle cargo loading"/>
    <property type="evidence" value="ECO:0007669"/>
    <property type="project" value="TreeGrafter"/>
</dbReference>
<dbReference type="InterPro" id="IPR036174">
    <property type="entry name" value="Znf_Sec23_Sec24_sf"/>
</dbReference>
<dbReference type="GO" id="GO:0008270">
    <property type="term" value="F:zinc ion binding"/>
    <property type="evidence" value="ECO:0007669"/>
    <property type="project" value="InterPro"/>
</dbReference>
<proteinExistence type="inferred from homology"/>
<keyword evidence="11" id="KW-0963">Cytoplasm</keyword>
<dbReference type="InterPro" id="IPR036180">
    <property type="entry name" value="Gelsolin-like_dom_sf"/>
</dbReference>
<dbReference type="InterPro" id="IPR006895">
    <property type="entry name" value="Znf_Sec23_Sec24"/>
</dbReference>
<dbReference type="OMA" id="THKMENE"/>
<evidence type="ECO:0000259" key="14">
    <source>
        <dbReference type="Pfam" id="PF04811"/>
    </source>
</evidence>
<comment type="subcellular location">
    <subcellularLocation>
        <location evidence="11">Cytoplasmic vesicle</location>
        <location evidence="11">COPII-coated vesicle membrane</location>
        <topology evidence="11">Peripheral membrane protein</topology>
        <orientation evidence="11">Cytoplasmic side</orientation>
    </subcellularLocation>
    <subcellularLocation>
        <location evidence="11">Endoplasmic reticulum membrane</location>
        <topology evidence="11">Peripheral membrane protein</topology>
        <orientation evidence="11">Cytoplasmic side</orientation>
    </subcellularLocation>
</comment>
<dbReference type="Proteomes" id="UP000265515">
    <property type="component" value="Unassembled WGS sequence"/>
</dbReference>
<reference evidence="17 18" key="1">
    <citation type="journal article" date="2018" name="Cell">
        <title>The Chara Genome: Secondary Complexity and Implications for Plant Terrestrialization.</title>
        <authorList>
            <person name="Nishiyama T."/>
            <person name="Sakayama H."/>
            <person name="Vries J.D."/>
            <person name="Buschmann H."/>
            <person name="Saint-Marcoux D."/>
            <person name="Ullrich K.K."/>
            <person name="Haas F.B."/>
            <person name="Vanderstraeten L."/>
            <person name="Becker D."/>
            <person name="Lang D."/>
            <person name="Vosolsobe S."/>
            <person name="Rombauts S."/>
            <person name="Wilhelmsson P.K.I."/>
            <person name="Janitza P."/>
            <person name="Kern R."/>
            <person name="Heyl A."/>
            <person name="Rumpler F."/>
            <person name="Villalobos L.I.A.C."/>
            <person name="Clay J.M."/>
            <person name="Skokan R."/>
            <person name="Toyoda A."/>
            <person name="Suzuki Y."/>
            <person name="Kagoshima H."/>
            <person name="Schijlen E."/>
            <person name="Tajeshwar N."/>
            <person name="Catarino B."/>
            <person name="Hetherington A.J."/>
            <person name="Saltykova A."/>
            <person name="Bonnot C."/>
            <person name="Breuninger H."/>
            <person name="Symeonidi A."/>
            <person name="Radhakrishnan G.V."/>
            <person name="Van Nieuwerburgh F."/>
            <person name="Deforce D."/>
            <person name="Chang C."/>
            <person name="Karol K.G."/>
            <person name="Hedrich R."/>
            <person name="Ulvskov P."/>
            <person name="Glockner G."/>
            <person name="Delwiche C.F."/>
            <person name="Petrasek J."/>
            <person name="Van de Peer Y."/>
            <person name="Friml J."/>
            <person name="Beilby M."/>
            <person name="Dolan L."/>
            <person name="Kohara Y."/>
            <person name="Sugano S."/>
            <person name="Fujiyama A."/>
            <person name="Delaux P.-M."/>
            <person name="Quint M."/>
            <person name="TheiBen G."/>
            <person name="Hagemann M."/>
            <person name="Harholt J."/>
            <person name="Dunand C."/>
            <person name="Zachgo S."/>
            <person name="Langdale J."/>
            <person name="Maumus F."/>
            <person name="Straeten D.V.D."/>
            <person name="Gould S.B."/>
            <person name="Rensing S.A."/>
        </authorList>
    </citation>
    <scope>NUCLEOTIDE SEQUENCE [LARGE SCALE GENOMIC DNA]</scope>
    <source>
        <strain evidence="17 18">S276</strain>
    </source>
</reference>
<dbReference type="CDD" id="cd11287">
    <property type="entry name" value="Sec23_C"/>
    <property type="match status" value="1"/>
</dbReference>
<evidence type="ECO:0000313" key="18">
    <source>
        <dbReference type="Proteomes" id="UP000265515"/>
    </source>
</evidence>
<evidence type="ECO:0000256" key="10">
    <source>
        <dbReference type="ARBA" id="ARBA00025471"/>
    </source>
</evidence>
<evidence type="ECO:0000259" key="16">
    <source>
        <dbReference type="Pfam" id="PF08033"/>
    </source>
</evidence>
<feature type="domain" description="Zinc finger Sec23/Sec24-type" evidence="13">
    <location>
        <begin position="56"/>
        <end position="94"/>
    </location>
</feature>
<dbReference type="Gene3D" id="3.40.20.10">
    <property type="entry name" value="Severin"/>
    <property type="match status" value="1"/>
</dbReference>
<dbReference type="SUPFAM" id="SSF81995">
    <property type="entry name" value="beta-sandwich domain of Sec23/24"/>
    <property type="match status" value="1"/>
</dbReference>
<evidence type="ECO:0000256" key="2">
    <source>
        <dbReference type="ARBA" id="ARBA00022448"/>
    </source>
</evidence>
<protein>
    <recommendedName>
        <fullName evidence="11">Protein transport protein SEC23</fullName>
    </recommendedName>
</protein>
<evidence type="ECO:0000256" key="9">
    <source>
        <dbReference type="ARBA" id="ARBA00023329"/>
    </source>
</evidence>
<dbReference type="GO" id="GO:0070971">
    <property type="term" value="C:endoplasmic reticulum exit site"/>
    <property type="evidence" value="ECO:0007669"/>
    <property type="project" value="TreeGrafter"/>
</dbReference>
<dbReference type="InterPro" id="IPR007123">
    <property type="entry name" value="Gelsolin-like_dom"/>
</dbReference>
<keyword evidence="5 11" id="KW-0862">Zinc</keyword>
<dbReference type="InterPro" id="IPR029006">
    <property type="entry name" value="ADF-H/Gelsolin-like_dom_sf"/>
</dbReference>
<dbReference type="Pfam" id="PF00626">
    <property type="entry name" value="Gelsolin"/>
    <property type="match status" value="1"/>
</dbReference>
<dbReference type="Gene3D" id="1.20.120.730">
    <property type="entry name" value="Sec23/Sec24 helical domain"/>
    <property type="match status" value="1"/>
</dbReference>
<dbReference type="SUPFAM" id="SSF82754">
    <property type="entry name" value="C-terminal, gelsolin-like domain of Sec23/24"/>
    <property type="match status" value="1"/>
</dbReference>
<comment type="caution">
    <text evidence="17">The sequence shown here is derived from an EMBL/GenBank/DDBJ whole genome shotgun (WGS) entry which is preliminary data.</text>
</comment>
<dbReference type="SUPFAM" id="SSF81811">
    <property type="entry name" value="Helical domain of Sec23/24"/>
    <property type="match status" value="1"/>
</dbReference>
<evidence type="ECO:0000256" key="7">
    <source>
        <dbReference type="ARBA" id="ARBA00022927"/>
    </source>
</evidence>
<dbReference type="Gramene" id="GBG72991">
    <property type="protein sequence ID" value="GBG72991"/>
    <property type="gene ID" value="CBR_g12710"/>
</dbReference>
<dbReference type="Pfam" id="PF04811">
    <property type="entry name" value="Sec23_trunk"/>
    <property type="match status" value="1"/>
</dbReference>
<dbReference type="FunFam" id="1.20.120.730:FF:000005">
    <property type="entry name" value="Protein transport protein SEC23"/>
    <property type="match status" value="1"/>
</dbReference>
<name>A0A388KSE9_CHABU</name>
<dbReference type="InterPro" id="IPR036465">
    <property type="entry name" value="vWFA_dom_sf"/>
</dbReference>
<keyword evidence="2 11" id="KW-0813">Transport</keyword>
<feature type="domain" description="Sec23/Sec24 beta-sandwich" evidence="16">
    <location>
        <begin position="420"/>
        <end position="526"/>
    </location>
</feature>
<dbReference type="InterPro" id="IPR037364">
    <property type="entry name" value="Sec23"/>
</dbReference>
<evidence type="ECO:0000259" key="15">
    <source>
        <dbReference type="Pfam" id="PF04815"/>
    </source>
</evidence>
<evidence type="ECO:0000256" key="5">
    <source>
        <dbReference type="ARBA" id="ARBA00022833"/>
    </source>
</evidence>
<dbReference type="InterPro" id="IPR006900">
    <property type="entry name" value="Sec23/24_helical_dom"/>
</dbReference>
<keyword evidence="8 11" id="KW-0472">Membrane</keyword>
<dbReference type="InterPro" id="IPR036175">
    <property type="entry name" value="Sec23/24_helical_dom_sf"/>
</dbReference>
<dbReference type="Gene3D" id="2.60.40.1670">
    <property type="entry name" value="beta-sandwich domain of Sec23/24"/>
    <property type="match status" value="1"/>
</dbReference>
<evidence type="ECO:0000256" key="8">
    <source>
        <dbReference type="ARBA" id="ARBA00023136"/>
    </source>
</evidence>
<dbReference type="EMBL" id="BFEA01000175">
    <property type="protein sequence ID" value="GBG72991.1"/>
    <property type="molecule type" value="Genomic_DNA"/>
</dbReference>
<dbReference type="STRING" id="69332.A0A388KSE9"/>
<dbReference type="OrthoDB" id="10256289at2759"/>
<comment type="function">
    <text evidence="10 11">Component of the coat protein complex II (COPII) which promotes the formation of transport vesicles from the endoplasmic reticulum (ER). The coat has two main functions, the physical deformation of the endoplasmic reticulum membrane into vesicles and the selection of cargo molecules.</text>
</comment>
<dbReference type="GO" id="GO:0030127">
    <property type="term" value="C:COPII vesicle coat"/>
    <property type="evidence" value="ECO:0007669"/>
    <property type="project" value="InterPro"/>
</dbReference>
<dbReference type="SUPFAM" id="SSF82919">
    <property type="entry name" value="Zn-finger domain of Sec23/24"/>
    <property type="match status" value="1"/>
</dbReference>
<feature type="domain" description="Gelsolin-like" evidence="12">
    <location>
        <begin position="652"/>
        <end position="740"/>
    </location>
</feature>
<feature type="domain" description="Sec23/Sec24 helical" evidence="15">
    <location>
        <begin position="540"/>
        <end position="638"/>
    </location>
</feature>
<gene>
    <name evidence="17" type="ORF">CBR_g12710</name>
</gene>
<dbReference type="Gene3D" id="3.40.50.410">
    <property type="entry name" value="von Willebrand factor, type A domain"/>
    <property type="match status" value="1"/>
</dbReference>
<dbReference type="InterPro" id="IPR006896">
    <property type="entry name" value="Sec23/24_trunk_dom"/>
</dbReference>
<evidence type="ECO:0000256" key="3">
    <source>
        <dbReference type="ARBA" id="ARBA00022723"/>
    </source>
</evidence>
<dbReference type="SUPFAM" id="SSF53300">
    <property type="entry name" value="vWA-like"/>
    <property type="match status" value="1"/>
</dbReference>
<sequence>MEDGSFYGLEAKDGVRLSWNVWPNSRVEATKCVIPFGALYTLVKPLPEMTVVPYDPVRCKSCRAVLNPFARVDYAGKIWICPFCFQRNHFPSHYASISETNRPAELFYPYTTIEYTMPMQSPTPPPPIFLFVVDTCVIEEELTNLRGALSQAFGLLPEHALVGLITYGTNVHVHEIGFAECPKAYVFRGTKEVAKGQIVDQLGLATPPAGGGNMRGHPHHPQMGGGGVGPGVIGGVRDGVPAANVRRFLLSVAECEFSFPSILDELQKDSFPVAADKRPARCAGTALNVAAGLLGACVPGTGARILLFVGGPSTEGPGAIVAKELSEAVRSQKDLDKDTAPFYHKAVKYYDGIAKQLVSQGHVVDLFACALDQVGMAEMKVCVERTGGLVVLAESFAHDVFKKSFMRIFEAGEHSLGLASNGIFEVIASRDIKVGGAVGPCASLERKGPQVAESMIGVGGTTAWKLCGLDHGTAVAVFFEIVPAASGQGSPGGPGNEQLYLQFLTHYQHATGQTRMRVTTIARHWVDGTTGMQDIMAGFDQEAAAVLMARLATHKMENEEEFNATRWLDRSLIRLSAKFGDYRKDDASSFNFSPNFSIYPQFMFNLRRSQFVQIGSNSPDETAYYRLVLVRESVYNSLVMIQPTVTSYSLGVPPEPALLDVASIVPDRVLVLDAFFSVVVFHGMRVAQWRNAGYQNQPGHEAFADLLKQPVEDAQAIIKERFPVPRYVNCDQYGSQARFLLAKLNPSATYNSTTGVPPDGDYIFTDDVSLQVFLDHLKRLAVQS</sequence>
<dbReference type="PANTHER" id="PTHR11141">
    <property type="entry name" value="PROTEIN TRANSPORT PROTEIN SEC23"/>
    <property type="match status" value="1"/>
</dbReference>
<evidence type="ECO:0000259" key="13">
    <source>
        <dbReference type="Pfam" id="PF04810"/>
    </source>
</evidence>
<feature type="domain" description="Sec23/Sec24 trunk" evidence="14">
    <location>
        <begin position="124"/>
        <end position="409"/>
    </location>
</feature>
<dbReference type="GO" id="GO:0006886">
    <property type="term" value="P:intracellular protein transport"/>
    <property type="evidence" value="ECO:0007669"/>
    <property type="project" value="InterPro"/>
</dbReference>
<dbReference type="Gene3D" id="2.30.30.380">
    <property type="entry name" value="Zn-finger domain of Sec23/24"/>
    <property type="match status" value="1"/>
</dbReference>
<evidence type="ECO:0000256" key="11">
    <source>
        <dbReference type="RuleBase" id="RU365030"/>
    </source>
</evidence>
<dbReference type="PANTHER" id="PTHR11141:SF0">
    <property type="entry name" value="PROTEIN TRANSPORT PROTEIN SEC23"/>
    <property type="match status" value="1"/>
</dbReference>
<evidence type="ECO:0000256" key="4">
    <source>
        <dbReference type="ARBA" id="ARBA00022824"/>
    </source>
</evidence>